<evidence type="ECO:0000256" key="1">
    <source>
        <dbReference type="SAM" id="Phobius"/>
    </source>
</evidence>
<keyword evidence="3" id="KW-1185">Reference proteome</keyword>
<proteinExistence type="predicted"/>
<keyword evidence="1" id="KW-0472">Membrane</keyword>
<dbReference type="Proteomes" id="UP001472677">
    <property type="component" value="Unassembled WGS sequence"/>
</dbReference>
<evidence type="ECO:0000313" key="3">
    <source>
        <dbReference type="Proteomes" id="UP001472677"/>
    </source>
</evidence>
<gene>
    <name evidence="2" type="ORF">V6N12_007343</name>
</gene>
<sequence length="84" mass="9187">MILLGYGCDVEKSSVQGSMIIDHNLGNIAIKYLNIIYIIYFFINRRGGLIIARPGSPESGGSTDWQWGFLGFRESSVDGSSIGL</sequence>
<reference evidence="2 3" key="1">
    <citation type="journal article" date="2024" name="G3 (Bethesda)">
        <title>Genome assembly of Hibiscus sabdariffa L. provides insights into metabolisms of medicinal natural products.</title>
        <authorList>
            <person name="Kim T."/>
        </authorList>
    </citation>
    <scope>NUCLEOTIDE SEQUENCE [LARGE SCALE GENOMIC DNA]</scope>
    <source>
        <strain evidence="2">TK-2024</strain>
        <tissue evidence="2">Old leaves</tissue>
    </source>
</reference>
<comment type="caution">
    <text evidence="2">The sequence shown here is derived from an EMBL/GenBank/DDBJ whole genome shotgun (WGS) entry which is preliminary data.</text>
</comment>
<name>A0ABR2F1I9_9ROSI</name>
<evidence type="ECO:0000313" key="2">
    <source>
        <dbReference type="EMBL" id="KAK8568803.1"/>
    </source>
</evidence>
<keyword evidence="1" id="KW-0812">Transmembrane</keyword>
<protein>
    <submittedName>
        <fullName evidence="2">Uncharacterized protein</fullName>
    </submittedName>
</protein>
<accession>A0ABR2F1I9</accession>
<dbReference type="EMBL" id="JBBPBM010000009">
    <property type="protein sequence ID" value="KAK8568803.1"/>
    <property type="molecule type" value="Genomic_DNA"/>
</dbReference>
<keyword evidence="1" id="KW-1133">Transmembrane helix</keyword>
<organism evidence="2 3">
    <name type="scientific">Hibiscus sabdariffa</name>
    <name type="common">roselle</name>
    <dbReference type="NCBI Taxonomy" id="183260"/>
    <lineage>
        <taxon>Eukaryota</taxon>
        <taxon>Viridiplantae</taxon>
        <taxon>Streptophyta</taxon>
        <taxon>Embryophyta</taxon>
        <taxon>Tracheophyta</taxon>
        <taxon>Spermatophyta</taxon>
        <taxon>Magnoliopsida</taxon>
        <taxon>eudicotyledons</taxon>
        <taxon>Gunneridae</taxon>
        <taxon>Pentapetalae</taxon>
        <taxon>rosids</taxon>
        <taxon>malvids</taxon>
        <taxon>Malvales</taxon>
        <taxon>Malvaceae</taxon>
        <taxon>Malvoideae</taxon>
        <taxon>Hibiscus</taxon>
    </lineage>
</organism>
<feature type="transmembrane region" description="Helical" evidence="1">
    <location>
        <begin position="25"/>
        <end position="43"/>
    </location>
</feature>